<dbReference type="OrthoDB" id="6134317at2759"/>
<sequence length="278" mass="30695">MGACKGCSQFFLVLVNIIFSLIGIALLVVGCIVRWGNEFMNNLLQDSYSKLTKALQDAGVDSNLNDFNIADFVGDATLAFIILGAFFFVLGILGCVGACCQVKCMLVIYVIFLVILLLVEVTFIILIFAVRSEVDSWIKKPFKTAIQKEYKGINATDSISIAINFVSVEFKCCGVENSGDFNSSTLWRHETNVANPVIPAICCKNKTESEISDCVQNPDDNNSYKNQGCYEAIESWLTDNQNVMIGVGAAVLAVELLLMIFSLIVCKTNRKKDDYDEY</sequence>
<evidence type="ECO:0000256" key="4">
    <source>
        <dbReference type="ARBA" id="ARBA00022989"/>
    </source>
</evidence>
<comment type="similarity">
    <text evidence="2 6">Belongs to the tetraspanin (TM4SF) family.</text>
</comment>
<keyword evidence="3 6" id="KW-0812">Transmembrane</keyword>
<dbReference type="InterPro" id="IPR000301">
    <property type="entry name" value="Tetraspanin_animals"/>
</dbReference>
<evidence type="ECO:0000256" key="3">
    <source>
        <dbReference type="ARBA" id="ARBA00022692"/>
    </source>
</evidence>
<name>A0A8W8LFX8_MAGGI</name>
<feature type="transmembrane region" description="Helical" evidence="6">
    <location>
        <begin position="106"/>
        <end position="130"/>
    </location>
</feature>
<evidence type="ECO:0000313" key="8">
    <source>
        <dbReference type="Proteomes" id="UP000005408"/>
    </source>
</evidence>
<keyword evidence="8" id="KW-1185">Reference proteome</keyword>
<dbReference type="GO" id="GO:0005886">
    <property type="term" value="C:plasma membrane"/>
    <property type="evidence" value="ECO:0007669"/>
    <property type="project" value="TreeGrafter"/>
</dbReference>
<accession>A0A8W8LFX8</accession>
<protein>
    <recommendedName>
        <fullName evidence="6">Tetraspanin</fullName>
    </recommendedName>
</protein>
<dbReference type="PANTHER" id="PTHR19282:SF544">
    <property type="entry name" value="TETRASPANIN"/>
    <property type="match status" value="1"/>
</dbReference>
<dbReference type="Pfam" id="PF00335">
    <property type="entry name" value="Tetraspanin"/>
    <property type="match status" value="1"/>
</dbReference>
<evidence type="ECO:0000256" key="6">
    <source>
        <dbReference type="RuleBase" id="RU361218"/>
    </source>
</evidence>
<proteinExistence type="inferred from homology"/>
<dbReference type="Gene3D" id="1.10.1450.10">
    <property type="entry name" value="Tetraspanin"/>
    <property type="match status" value="1"/>
</dbReference>
<dbReference type="AlphaFoldDB" id="A0A8W8LFX8"/>
<feature type="transmembrane region" description="Helical" evidence="6">
    <location>
        <begin position="12"/>
        <end position="35"/>
    </location>
</feature>
<evidence type="ECO:0000313" key="7">
    <source>
        <dbReference type="EnsemblMetazoa" id="G27334.5:cds"/>
    </source>
</evidence>
<dbReference type="EnsemblMetazoa" id="G27334.4">
    <property type="protein sequence ID" value="G27334.4:cds"/>
    <property type="gene ID" value="G27334"/>
</dbReference>
<dbReference type="EnsemblMetazoa" id="G27334.8">
    <property type="protein sequence ID" value="G27334.8:cds"/>
    <property type="gene ID" value="G27334"/>
</dbReference>
<dbReference type="SUPFAM" id="SSF48652">
    <property type="entry name" value="Tetraspanin"/>
    <property type="match status" value="1"/>
</dbReference>
<evidence type="ECO:0000256" key="1">
    <source>
        <dbReference type="ARBA" id="ARBA00004141"/>
    </source>
</evidence>
<dbReference type="EnsemblMetazoa" id="G27334.6">
    <property type="protein sequence ID" value="G27334.6:cds"/>
    <property type="gene ID" value="G27334"/>
</dbReference>
<dbReference type="EnsemblMetazoa" id="G27334.9">
    <property type="protein sequence ID" value="G27334.9:cds"/>
    <property type="gene ID" value="G27334"/>
</dbReference>
<dbReference type="PIRSF" id="PIRSF002419">
    <property type="entry name" value="Tetraspanin"/>
    <property type="match status" value="1"/>
</dbReference>
<feature type="transmembrane region" description="Helical" evidence="6">
    <location>
        <begin position="76"/>
        <end position="99"/>
    </location>
</feature>
<dbReference type="EnsemblMetazoa" id="G27334.7">
    <property type="protein sequence ID" value="G27334.7:cds"/>
    <property type="gene ID" value="G27334"/>
</dbReference>
<dbReference type="PRINTS" id="PR00259">
    <property type="entry name" value="TMFOUR"/>
</dbReference>
<dbReference type="EnsemblMetazoa" id="G27334.5">
    <property type="protein sequence ID" value="G27334.5:cds"/>
    <property type="gene ID" value="G27334"/>
</dbReference>
<dbReference type="PANTHER" id="PTHR19282">
    <property type="entry name" value="TETRASPANIN"/>
    <property type="match status" value="1"/>
</dbReference>
<dbReference type="PROSITE" id="PS51257">
    <property type="entry name" value="PROKAR_LIPOPROTEIN"/>
    <property type="match status" value="1"/>
</dbReference>
<reference evidence="7" key="1">
    <citation type="submission" date="2022-08" db="UniProtKB">
        <authorList>
            <consortium name="EnsemblMetazoa"/>
        </authorList>
    </citation>
    <scope>IDENTIFICATION</scope>
    <source>
        <strain evidence="7">05x7-T-G4-1.051#20</strain>
    </source>
</reference>
<dbReference type="OMA" id="ICCRNAT"/>
<dbReference type="InterPro" id="IPR008952">
    <property type="entry name" value="Tetraspanin_EC2_sf"/>
</dbReference>
<dbReference type="CDD" id="cd03156">
    <property type="entry name" value="uroplakin_I_like_LEL"/>
    <property type="match status" value="1"/>
</dbReference>
<comment type="subcellular location">
    <subcellularLocation>
        <location evidence="1 6">Membrane</location>
        <topology evidence="1 6">Multi-pass membrane protein</topology>
    </subcellularLocation>
</comment>
<keyword evidence="4 6" id="KW-1133">Transmembrane helix</keyword>
<feature type="transmembrane region" description="Helical" evidence="6">
    <location>
        <begin position="243"/>
        <end position="265"/>
    </location>
</feature>
<evidence type="ECO:0000256" key="5">
    <source>
        <dbReference type="ARBA" id="ARBA00023136"/>
    </source>
</evidence>
<dbReference type="Proteomes" id="UP000005408">
    <property type="component" value="Unassembled WGS sequence"/>
</dbReference>
<dbReference type="EnsemblMetazoa" id="G27334.11">
    <property type="protein sequence ID" value="G27334.11:cds"/>
    <property type="gene ID" value="G27334"/>
</dbReference>
<organism evidence="7 8">
    <name type="scientific">Magallana gigas</name>
    <name type="common">Pacific oyster</name>
    <name type="synonym">Crassostrea gigas</name>
    <dbReference type="NCBI Taxonomy" id="29159"/>
    <lineage>
        <taxon>Eukaryota</taxon>
        <taxon>Metazoa</taxon>
        <taxon>Spiralia</taxon>
        <taxon>Lophotrochozoa</taxon>
        <taxon>Mollusca</taxon>
        <taxon>Bivalvia</taxon>
        <taxon>Autobranchia</taxon>
        <taxon>Pteriomorphia</taxon>
        <taxon>Ostreida</taxon>
        <taxon>Ostreoidea</taxon>
        <taxon>Ostreidae</taxon>
        <taxon>Magallana</taxon>
    </lineage>
</organism>
<evidence type="ECO:0000256" key="2">
    <source>
        <dbReference type="ARBA" id="ARBA00006840"/>
    </source>
</evidence>
<dbReference type="InterPro" id="IPR018499">
    <property type="entry name" value="Tetraspanin/Peripherin"/>
</dbReference>
<keyword evidence="5 6" id="KW-0472">Membrane</keyword>